<evidence type="ECO:0000313" key="4">
    <source>
        <dbReference type="Proteomes" id="UP001500665"/>
    </source>
</evidence>
<dbReference type="EMBL" id="BAAAHH010000064">
    <property type="protein sequence ID" value="GAA0969443.1"/>
    <property type="molecule type" value="Genomic_DNA"/>
</dbReference>
<evidence type="ECO:0000259" key="2">
    <source>
        <dbReference type="Pfam" id="PF00857"/>
    </source>
</evidence>
<evidence type="ECO:0000256" key="1">
    <source>
        <dbReference type="ARBA" id="ARBA00022801"/>
    </source>
</evidence>
<dbReference type="Pfam" id="PF00857">
    <property type="entry name" value="Isochorismatase"/>
    <property type="match status" value="1"/>
</dbReference>
<dbReference type="RefSeq" id="WP_344247536.1">
    <property type="nucleotide sequence ID" value="NZ_BAAAHH010000064.1"/>
</dbReference>
<gene>
    <name evidence="3" type="ORF">GCM10009550_76160</name>
</gene>
<name>A0ABP4CL92_9ACTN</name>
<dbReference type="InterPro" id="IPR036380">
    <property type="entry name" value="Isochorismatase-like_sf"/>
</dbReference>
<dbReference type="PIRSF" id="PIRSF001111">
    <property type="entry name" value="Isochorismatase"/>
    <property type="match status" value="1"/>
</dbReference>
<dbReference type="InterPro" id="IPR000868">
    <property type="entry name" value="Isochorismatase-like_dom"/>
</dbReference>
<protein>
    <recommendedName>
        <fullName evidence="2">Isochorismatase-like domain-containing protein</fullName>
    </recommendedName>
</protein>
<proteinExistence type="predicted"/>
<dbReference type="PANTHER" id="PTHR43540:SF3">
    <property type="entry name" value="ENTEROBACTIN SYNTHASE COMPONENT B"/>
    <property type="match status" value="1"/>
</dbReference>
<dbReference type="InterPro" id="IPR016291">
    <property type="entry name" value="Isochorismatase"/>
</dbReference>
<feature type="domain" description="Isochorismatase-like" evidence="2">
    <location>
        <begin position="30"/>
        <end position="202"/>
    </location>
</feature>
<keyword evidence="4" id="KW-1185">Reference proteome</keyword>
<dbReference type="PRINTS" id="PR01398">
    <property type="entry name" value="ISCHRISMTASE"/>
</dbReference>
<accession>A0ABP4CL92</accession>
<reference evidence="4" key="1">
    <citation type="journal article" date="2019" name="Int. J. Syst. Evol. Microbiol.">
        <title>The Global Catalogue of Microorganisms (GCM) 10K type strain sequencing project: providing services to taxonomists for standard genome sequencing and annotation.</title>
        <authorList>
            <consortium name="The Broad Institute Genomics Platform"/>
            <consortium name="The Broad Institute Genome Sequencing Center for Infectious Disease"/>
            <person name="Wu L."/>
            <person name="Ma J."/>
        </authorList>
    </citation>
    <scope>NUCLEOTIDE SEQUENCE [LARGE SCALE GENOMIC DNA]</scope>
    <source>
        <strain evidence="4">JCM 10696</strain>
    </source>
</reference>
<dbReference type="Gene3D" id="3.40.50.850">
    <property type="entry name" value="Isochorismatase-like"/>
    <property type="match status" value="1"/>
</dbReference>
<comment type="caution">
    <text evidence="3">The sequence shown here is derived from an EMBL/GenBank/DDBJ whole genome shotgun (WGS) entry which is preliminary data.</text>
</comment>
<dbReference type="InterPro" id="IPR050272">
    <property type="entry name" value="Isochorismatase-like_hydrls"/>
</dbReference>
<dbReference type="SUPFAM" id="SSF52499">
    <property type="entry name" value="Isochorismatase-like hydrolases"/>
    <property type="match status" value="1"/>
</dbReference>
<dbReference type="Proteomes" id="UP001500665">
    <property type="component" value="Unassembled WGS sequence"/>
</dbReference>
<dbReference type="PANTHER" id="PTHR43540">
    <property type="entry name" value="PEROXYUREIDOACRYLATE/UREIDOACRYLATE AMIDOHYDROLASE-RELATED"/>
    <property type="match status" value="1"/>
</dbReference>
<sequence>MGLPSITPYAMPQDLPAGRVDWRPDPARAVLLVHDMQNYFVDAFQRDASPIPALIANITVLRAVSDRLGVPVVFTAQPGAQTLEQRGLLQDFWGPGIPADPQAAAIIADLAPRGGDTLLTKWRYSAFQRTDLHRLLAEQGRDQLIVTGVYAHIGCLMTACEAFMSDIEPFFVADAVADFSAAHHAQALQYAADRCARLLTTSDVTGALASAADLSSARA</sequence>
<keyword evidence="1" id="KW-0378">Hydrolase</keyword>
<organism evidence="3 4">
    <name type="scientific">Actinocorallia libanotica</name>
    <dbReference type="NCBI Taxonomy" id="46162"/>
    <lineage>
        <taxon>Bacteria</taxon>
        <taxon>Bacillati</taxon>
        <taxon>Actinomycetota</taxon>
        <taxon>Actinomycetes</taxon>
        <taxon>Streptosporangiales</taxon>
        <taxon>Thermomonosporaceae</taxon>
        <taxon>Actinocorallia</taxon>
    </lineage>
</organism>
<evidence type="ECO:0000313" key="3">
    <source>
        <dbReference type="EMBL" id="GAA0969443.1"/>
    </source>
</evidence>